<reference evidence="2" key="1">
    <citation type="submission" date="2022-10" db="EMBL/GenBank/DDBJ databases">
        <title>The complete genomes of actinobacterial strains from the NBC collection.</title>
        <authorList>
            <person name="Joergensen T.S."/>
            <person name="Alvarez Arevalo M."/>
            <person name="Sterndorff E.B."/>
            <person name="Faurdal D."/>
            <person name="Vuksanovic O."/>
            <person name="Mourched A.-S."/>
            <person name="Charusanti P."/>
            <person name="Shaw S."/>
            <person name="Blin K."/>
            <person name="Weber T."/>
        </authorList>
    </citation>
    <scope>NUCLEOTIDE SEQUENCE</scope>
    <source>
        <strain evidence="2">NBC_00119</strain>
    </source>
</reference>
<evidence type="ECO:0000256" key="1">
    <source>
        <dbReference type="SAM" id="MobiDB-lite"/>
    </source>
</evidence>
<feature type="compositionally biased region" description="Basic and acidic residues" evidence="1">
    <location>
        <begin position="1"/>
        <end position="18"/>
    </location>
</feature>
<feature type="region of interest" description="Disordered" evidence="1">
    <location>
        <begin position="1"/>
        <end position="54"/>
    </location>
</feature>
<dbReference type="InterPro" id="IPR045596">
    <property type="entry name" value="DUF6459"/>
</dbReference>
<organism evidence="2">
    <name type="scientific">Streptomyces sp. NBC_00119</name>
    <dbReference type="NCBI Taxonomy" id="2975659"/>
    <lineage>
        <taxon>Bacteria</taxon>
        <taxon>Bacillati</taxon>
        <taxon>Actinomycetota</taxon>
        <taxon>Actinomycetes</taxon>
        <taxon>Kitasatosporales</taxon>
        <taxon>Streptomycetaceae</taxon>
        <taxon>Streptomyces</taxon>
    </lineage>
</organism>
<gene>
    <name evidence="2" type="ORF">OHU69_29535</name>
</gene>
<protein>
    <submittedName>
        <fullName evidence="2">Rv3235 family protein</fullName>
    </submittedName>
</protein>
<proteinExistence type="predicted"/>
<dbReference type="AlphaFoldDB" id="A0AAU1UA29"/>
<dbReference type="Pfam" id="PF20060">
    <property type="entry name" value="DUF6459"/>
    <property type="match status" value="1"/>
</dbReference>
<accession>A0AAU1UA29</accession>
<dbReference type="EMBL" id="CP108195">
    <property type="protein sequence ID" value="WTS14820.1"/>
    <property type="molecule type" value="Genomic_DNA"/>
</dbReference>
<evidence type="ECO:0000313" key="2">
    <source>
        <dbReference type="EMBL" id="WTS14820.1"/>
    </source>
</evidence>
<name>A0AAU1UA29_9ACTN</name>
<sequence>MHEPTAHEPLRKVMDQPRRRPRTTRPPGGRPPGRQDARRPGARPVRVPPQLPPHPAELFTERLLLMLSGQRPVHWASRHFAGSLYDSLIRLAENRPLNDRGRQPVVRGIGHYQPEPGVYEVFARISAGPRLHALAFRLHRGDDHRWLCTAVEMGGRPALTPQDR</sequence>